<dbReference type="Proteomes" id="UP001167864">
    <property type="component" value="Unassembled WGS sequence"/>
</dbReference>
<sequence length="179" mass="19589">MYVNRSIASANDALNACTGIISSILGPAEQWEDALNMASQDIINNNIQGCRYQLSGMQVGVSNSISGIELQLGDIEDISEDVQDILLTPVQDYQPEQGDIPETTISKFREDVGELFDTITGLQDFCEVVLGDLNSLNDTLNIGVNPYDYDSYNSLTVAKMQVDTCYTGITTLRIDVFEG</sequence>
<gene>
    <name evidence="1" type="ORF">ERS137967_01767</name>
    <name evidence="2" type="ORF">QVN42_03145</name>
</gene>
<organism evidence="2 4">
    <name type="scientific">Yersinia nurmii</name>
    <dbReference type="NCBI Taxonomy" id="685706"/>
    <lineage>
        <taxon>Bacteria</taxon>
        <taxon>Pseudomonadati</taxon>
        <taxon>Pseudomonadota</taxon>
        <taxon>Gammaproteobacteria</taxon>
        <taxon>Enterobacterales</taxon>
        <taxon>Yersiniaceae</taxon>
        <taxon>Yersinia</taxon>
    </lineage>
</organism>
<evidence type="ECO:0000313" key="3">
    <source>
        <dbReference type="Proteomes" id="UP000040578"/>
    </source>
</evidence>
<comment type="caution">
    <text evidence="2">The sequence shown here is derived from an EMBL/GenBank/DDBJ whole genome shotgun (WGS) entry which is preliminary data.</text>
</comment>
<dbReference type="EMBL" id="JAUEHU010000002">
    <property type="protein sequence ID" value="MDN0086398.1"/>
    <property type="molecule type" value="Genomic_DNA"/>
</dbReference>
<reference evidence="1 3" key="1">
    <citation type="submission" date="2015-03" db="EMBL/GenBank/DDBJ databases">
        <authorList>
            <consortium name="Pathogen Informatics"/>
            <person name="Murphy D."/>
        </authorList>
    </citation>
    <scope>NUCLEOTIDE SEQUENCE [LARGE SCALE GENOMIC DNA]</scope>
    <source>
        <strain evidence="1">Type strain: CIP110231</strain>
        <strain evidence="3">type strain: CIP110231</strain>
    </source>
</reference>
<protein>
    <submittedName>
        <fullName evidence="2">Uncharacterized protein</fullName>
    </submittedName>
</protein>
<dbReference type="EMBL" id="CPYD01000005">
    <property type="protein sequence ID" value="CNE51338.1"/>
    <property type="molecule type" value="Genomic_DNA"/>
</dbReference>
<accession>A0AAW7JUG7</accession>
<evidence type="ECO:0000313" key="1">
    <source>
        <dbReference type="EMBL" id="CNE51338.1"/>
    </source>
</evidence>
<keyword evidence="3" id="KW-1185">Reference proteome</keyword>
<dbReference type="Proteomes" id="UP000040578">
    <property type="component" value="Unassembled WGS sequence"/>
</dbReference>
<proteinExistence type="predicted"/>
<evidence type="ECO:0000313" key="2">
    <source>
        <dbReference type="EMBL" id="MDN0086398.1"/>
    </source>
</evidence>
<reference evidence="2" key="2">
    <citation type="submission" date="2023-06" db="EMBL/GenBank/DDBJ databases">
        <authorList>
            <person name="Polev D.E."/>
            <person name="Saitova A.T."/>
            <person name="Bogumilchik E.A."/>
            <person name="Kokorina G.I."/>
            <person name="Voskresenskaia E.A."/>
        </authorList>
    </citation>
    <scope>NUCLEOTIDE SEQUENCE</scope>
    <source>
        <strain evidence="2">2145 StPb PI</strain>
    </source>
</reference>
<dbReference type="AlphaFoldDB" id="A0AAW7JUG7"/>
<evidence type="ECO:0000313" key="4">
    <source>
        <dbReference type="Proteomes" id="UP001167864"/>
    </source>
</evidence>
<name>A0AAW7JUG7_9GAMM</name>
<dbReference type="RefSeq" id="WP_049597944.1">
    <property type="nucleotide sequence ID" value="NZ_CPYD01000005.1"/>
</dbReference>